<organism evidence="2 3">
    <name type="scientific">Jannaschia ovalis</name>
    <dbReference type="NCBI Taxonomy" id="3038773"/>
    <lineage>
        <taxon>Bacteria</taxon>
        <taxon>Pseudomonadati</taxon>
        <taxon>Pseudomonadota</taxon>
        <taxon>Alphaproteobacteria</taxon>
        <taxon>Rhodobacterales</taxon>
        <taxon>Roseobacteraceae</taxon>
        <taxon>Jannaschia</taxon>
    </lineage>
</organism>
<dbReference type="RefSeq" id="WP_279965774.1">
    <property type="nucleotide sequence ID" value="NZ_CP122537.1"/>
</dbReference>
<reference evidence="2 3" key="1">
    <citation type="submission" date="2023-04" db="EMBL/GenBank/DDBJ databases">
        <title>Jannaschia ovalis sp. nov., a marine bacterium isolated from sea tidal flat.</title>
        <authorList>
            <person name="Kwon D.Y."/>
            <person name="Kim J.-J."/>
        </authorList>
    </citation>
    <scope>NUCLEOTIDE SEQUENCE [LARGE SCALE GENOMIC DNA]</scope>
    <source>
        <strain evidence="2 3">GRR-S6-38</strain>
    </source>
</reference>
<gene>
    <name evidence="2" type="ORF">P8627_01770</name>
</gene>
<protein>
    <recommendedName>
        <fullName evidence="4">Cysteine rich repeat-containing protein</fullName>
    </recommendedName>
</protein>
<keyword evidence="3" id="KW-1185">Reference proteome</keyword>
<dbReference type="Proteomes" id="UP001243420">
    <property type="component" value="Chromosome"/>
</dbReference>
<accession>A0ABY8LCG5</accession>
<dbReference type="EMBL" id="CP122537">
    <property type="protein sequence ID" value="WGH79012.1"/>
    <property type="molecule type" value="Genomic_DNA"/>
</dbReference>
<proteinExistence type="predicted"/>
<evidence type="ECO:0008006" key="4">
    <source>
        <dbReference type="Google" id="ProtNLM"/>
    </source>
</evidence>
<evidence type="ECO:0000313" key="3">
    <source>
        <dbReference type="Proteomes" id="UP001243420"/>
    </source>
</evidence>
<feature type="chain" id="PRO_5047313309" description="Cysteine rich repeat-containing protein" evidence="1">
    <location>
        <begin position="21"/>
        <end position="75"/>
    </location>
</feature>
<evidence type="ECO:0000313" key="2">
    <source>
        <dbReference type="EMBL" id="WGH79012.1"/>
    </source>
</evidence>
<sequence length="75" mass="7924">MRLISFAAAAALCLVTTAQATTSAIPCQCRDTNGNLHEVGTQMCLQVDGRAFMALCDMSLNVTIWRDTGDACPTG</sequence>
<feature type="signal peptide" evidence="1">
    <location>
        <begin position="1"/>
        <end position="20"/>
    </location>
</feature>
<evidence type="ECO:0000256" key="1">
    <source>
        <dbReference type="SAM" id="SignalP"/>
    </source>
</evidence>
<keyword evidence="1" id="KW-0732">Signal</keyword>
<name>A0ABY8LCG5_9RHOB</name>